<sequence>MSEQTPQHGSTPAPAPQQHQQQAGGPAPQQQAGAPATRFTDWAAI</sequence>
<feature type="compositionally biased region" description="Polar residues" evidence="1">
    <location>
        <begin position="1"/>
        <end position="10"/>
    </location>
</feature>
<dbReference type="EMBL" id="JAVKPH010000001">
    <property type="protein sequence ID" value="MDR5651312.1"/>
    <property type="molecule type" value="Genomic_DNA"/>
</dbReference>
<accession>A0ABU1F389</accession>
<comment type="caution">
    <text evidence="2">The sequence shown here is derived from an EMBL/GenBank/DDBJ whole genome shotgun (WGS) entry which is preliminary data.</text>
</comment>
<feature type="compositionally biased region" description="Low complexity" evidence="1">
    <location>
        <begin position="16"/>
        <end position="36"/>
    </location>
</feature>
<protein>
    <submittedName>
        <fullName evidence="2">Uncharacterized protein</fullName>
    </submittedName>
</protein>
<evidence type="ECO:0000313" key="3">
    <source>
        <dbReference type="Proteomes" id="UP001247754"/>
    </source>
</evidence>
<organism evidence="2 3">
    <name type="scientific">Ruixingdingia sedimenti</name>
    <dbReference type="NCBI Taxonomy" id="3073604"/>
    <lineage>
        <taxon>Bacteria</taxon>
        <taxon>Pseudomonadati</taxon>
        <taxon>Pseudomonadota</taxon>
        <taxon>Alphaproteobacteria</taxon>
        <taxon>Rhodobacterales</taxon>
        <taxon>Paracoccaceae</taxon>
        <taxon>Ruixingdingia</taxon>
    </lineage>
</organism>
<reference evidence="2 3" key="1">
    <citation type="submission" date="2023-09" db="EMBL/GenBank/DDBJ databases">
        <title>Xinfangfangia sedmenti sp. nov., isolated the sedment.</title>
        <authorList>
            <person name="Xu L."/>
        </authorList>
    </citation>
    <scope>NUCLEOTIDE SEQUENCE [LARGE SCALE GENOMIC DNA]</scope>
    <source>
        <strain evidence="2 3">LG-4</strain>
    </source>
</reference>
<feature type="region of interest" description="Disordered" evidence="1">
    <location>
        <begin position="1"/>
        <end position="45"/>
    </location>
</feature>
<gene>
    <name evidence="2" type="ORF">RGD00_01730</name>
</gene>
<evidence type="ECO:0000256" key="1">
    <source>
        <dbReference type="SAM" id="MobiDB-lite"/>
    </source>
</evidence>
<dbReference type="RefSeq" id="WP_310455412.1">
    <property type="nucleotide sequence ID" value="NZ_JAVKPH010000001.1"/>
</dbReference>
<evidence type="ECO:0000313" key="2">
    <source>
        <dbReference type="EMBL" id="MDR5651312.1"/>
    </source>
</evidence>
<name>A0ABU1F389_9RHOB</name>
<proteinExistence type="predicted"/>
<keyword evidence="3" id="KW-1185">Reference proteome</keyword>
<dbReference type="Proteomes" id="UP001247754">
    <property type="component" value="Unassembled WGS sequence"/>
</dbReference>